<keyword evidence="2" id="KW-1185">Reference proteome</keyword>
<name>A0ABR4PYX5_9HELO</name>
<evidence type="ECO:0000313" key="1">
    <source>
        <dbReference type="EMBL" id="KAL3428484.1"/>
    </source>
</evidence>
<sequence length="257" mass="28038">MSNSILKVTSLKEFRKIGFIVPSSNVALEIVTSAIIAQLPSVSVHYSRISVTHIDAGAAKQFTAETLTRCAELIANAPVETVLWNGTSESWTGEGYEAGVNIASEIERATGLPSSTTSLAQVEVLKGWGFKKIALATPYIDELHSKLSEYYDSVGIEVVNSVGLGIKINNDIAYVPVERMRQLIREANHPDAECIVIPCTNFPAAILVEEMERELGKPIFDSIIVTLWKALGLIGIKTPIHGWGRLLRQDRAHESLA</sequence>
<protein>
    <recommendedName>
        <fullName evidence="3">Maleate cis-trans isomerase</fullName>
    </recommendedName>
</protein>
<gene>
    <name evidence="1" type="ORF">PVAG01_01993</name>
</gene>
<reference evidence="1 2" key="1">
    <citation type="submission" date="2024-06" db="EMBL/GenBank/DDBJ databases">
        <title>Complete genome of Phlyctema vagabunda strain 19-DSS-EL-015.</title>
        <authorList>
            <person name="Fiorenzani C."/>
        </authorList>
    </citation>
    <scope>NUCLEOTIDE SEQUENCE [LARGE SCALE GENOMIC DNA]</scope>
    <source>
        <strain evidence="1 2">19-DSS-EL-015</strain>
    </source>
</reference>
<accession>A0ABR4PYX5</accession>
<proteinExistence type="predicted"/>
<dbReference type="PANTHER" id="PTHR40267:SF1">
    <property type="entry name" value="BLR3294 PROTEIN"/>
    <property type="match status" value="1"/>
</dbReference>
<dbReference type="InterPro" id="IPR053714">
    <property type="entry name" value="Iso_Racemase_Enz_sf"/>
</dbReference>
<dbReference type="PIRSF" id="PIRSF015736">
    <property type="entry name" value="MI"/>
    <property type="match status" value="1"/>
</dbReference>
<dbReference type="Pfam" id="PF17645">
    <property type="entry name" value="Amdase"/>
    <property type="match status" value="1"/>
</dbReference>
<dbReference type="Proteomes" id="UP001629113">
    <property type="component" value="Unassembled WGS sequence"/>
</dbReference>
<dbReference type="EMBL" id="JBFCZG010000001">
    <property type="protein sequence ID" value="KAL3428484.1"/>
    <property type="molecule type" value="Genomic_DNA"/>
</dbReference>
<organism evidence="1 2">
    <name type="scientific">Phlyctema vagabunda</name>
    <dbReference type="NCBI Taxonomy" id="108571"/>
    <lineage>
        <taxon>Eukaryota</taxon>
        <taxon>Fungi</taxon>
        <taxon>Dikarya</taxon>
        <taxon>Ascomycota</taxon>
        <taxon>Pezizomycotina</taxon>
        <taxon>Leotiomycetes</taxon>
        <taxon>Helotiales</taxon>
        <taxon>Dermateaceae</taxon>
        <taxon>Phlyctema</taxon>
    </lineage>
</organism>
<evidence type="ECO:0000313" key="2">
    <source>
        <dbReference type="Proteomes" id="UP001629113"/>
    </source>
</evidence>
<dbReference type="Gene3D" id="3.40.50.12500">
    <property type="match status" value="1"/>
</dbReference>
<dbReference type="InterPro" id="IPR026286">
    <property type="entry name" value="MaiA/AMDase"/>
</dbReference>
<dbReference type="PANTHER" id="PTHR40267">
    <property type="entry name" value="BLR3294 PROTEIN"/>
    <property type="match status" value="1"/>
</dbReference>
<comment type="caution">
    <text evidence="1">The sequence shown here is derived from an EMBL/GenBank/DDBJ whole genome shotgun (WGS) entry which is preliminary data.</text>
</comment>
<evidence type="ECO:0008006" key="3">
    <source>
        <dbReference type="Google" id="ProtNLM"/>
    </source>
</evidence>